<dbReference type="Proteomes" id="UP000515679">
    <property type="component" value="Chromosome"/>
</dbReference>
<accession>A0A7G5BWN1</accession>
<dbReference type="AlphaFoldDB" id="A0A7G5BWN1"/>
<evidence type="ECO:0000313" key="2">
    <source>
        <dbReference type="EMBL" id="QMV41365.1"/>
    </source>
</evidence>
<name>A0A7G5BWN1_9BACL</name>
<organism evidence="2 3">
    <name type="scientific">Cohnella cholangitidis</name>
    <dbReference type="NCBI Taxonomy" id="2598458"/>
    <lineage>
        <taxon>Bacteria</taxon>
        <taxon>Bacillati</taxon>
        <taxon>Bacillota</taxon>
        <taxon>Bacilli</taxon>
        <taxon>Bacillales</taxon>
        <taxon>Paenibacillaceae</taxon>
        <taxon>Cohnella</taxon>
    </lineage>
</organism>
<dbReference type="KEGG" id="cchl:FPL14_09310"/>
<dbReference type="RefSeq" id="WP_182302725.1">
    <property type="nucleotide sequence ID" value="NZ_CP041969.1"/>
</dbReference>
<sequence length="86" mass="9966">MDHKEAEELLARQLTEETPEQSAEVAEAEATRRLHPRWEVRVQAKFDPVVEETKAYRSIAKEVDGRYEGVKVEDETTNDKEEGHSR</sequence>
<dbReference type="EMBL" id="CP041969">
    <property type="protein sequence ID" value="QMV41365.1"/>
    <property type="molecule type" value="Genomic_DNA"/>
</dbReference>
<reference evidence="2 3" key="1">
    <citation type="submission" date="2019-07" db="EMBL/GenBank/DDBJ databases">
        <authorList>
            <person name="Kim J.K."/>
            <person name="Cheong H.-M."/>
            <person name="Choi Y."/>
            <person name="Hwang K.J."/>
            <person name="Lee S."/>
            <person name="Choi C."/>
        </authorList>
    </citation>
    <scope>NUCLEOTIDE SEQUENCE [LARGE SCALE GENOMIC DNA]</scope>
    <source>
        <strain evidence="2 3">KS 22</strain>
    </source>
</reference>
<protein>
    <submittedName>
        <fullName evidence="2">Uncharacterized protein</fullName>
    </submittedName>
</protein>
<keyword evidence="3" id="KW-1185">Reference proteome</keyword>
<evidence type="ECO:0000256" key="1">
    <source>
        <dbReference type="SAM" id="MobiDB-lite"/>
    </source>
</evidence>
<evidence type="ECO:0000313" key="3">
    <source>
        <dbReference type="Proteomes" id="UP000515679"/>
    </source>
</evidence>
<proteinExistence type="predicted"/>
<gene>
    <name evidence="2" type="ORF">FPL14_09310</name>
</gene>
<feature type="compositionally biased region" description="Basic and acidic residues" evidence="1">
    <location>
        <begin position="1"/>
        <end position="10"/>
    </location>
</feature>
<feature type="region of interest" description="Disordered" evidence="1">
    <location>
        <begin position="1"/>
        <end position="31"/>
    </location>
</feature>